<gene>
    <name evidence="3" type="ORF">ACFS25_10440</name>
</gene>
<evidence type="ECO:0000313" key="4">
    <source>
        <dbReference type="Proteomes" id="UP001597512"/>
    </source>
</evidence>
<sequence>MVHIYDGNPSTRLGLDNSVSNGADARDEDRIRKPVNSFSDMRKALDDLLAANTSVDRLLVETHGSPGRIYLGASAIDHTVVNSFFANRGYERMFPNGARIVFNGCNVAEGDTGWRFLERFGETLLGLNGGQVTGWTSGGLSNPFSGHVVHLWGAVRVLYFAPGGTILERFEQ</sequence>
<protein>
    <submittedName>
        <fullName evidence="3">DUF4347 domain-containing protein</fullName>
    </submittedName>
</protein>
<name>A0ABW6AFJ9_9BACT</name>
<dbReference type="Proteomes" id="UP001597512">
    <property type="component" value="Unassembled WGS sequence"/>
</dbReference>
<dbReference type="EMBL" id="JBHUOM010000002">
    <property type="protein sequence ID" value="MFD2934202.1"/>
    <property type="molecule type" value="Genomic_DNA"/>
</dbReference>
<evidence type="ECO:0000313" key="3">
    <source>
        <dbReference type="EMBL" id="MFD2934202.1"/>
    </source>
</evidence>
<evidence type="ECO:0000259" key="2">
    <source>
        <dbReference type="Pfam" id="PF14252"/>
    </source>
</evidence>
<feature type="domain" description="DUF4347" evidence="2">
    <location>
        <begin position="39"/>
        <end position="122"/>
    </location>
</feature>
<keyword evidence="4" id="KW-1185">Reference proteome</keyword>
<dbReference type="Pfam" id="PF14252">
    <property type="entry name" value="DUF4347"/>
    <property type="match status" value="1"/>
</dbReference>
<evidence type="ECO:0000256" key="1">
    <source>
        <dbReference type="SAM" id="MobiDB-lite"/>
    </source>
</evidence>
<feature type="region of interest" description="Disordered" evidence="1">
    <location>
        <begin position="1"/>
        <end position="26"/>
    </location>
</feature>
<dbReference type="InterPro" id="IPR025592">
    <property type="entry name" value="DUF4347"/>
</dbReference>
<reference evidence="4" key="1">
    <citation type="journal article" date="2019" name="Int. J. Syst. Evol. Microbiol.">
        <title>The Global Catalogue of Microorganisms (GCM) 10K type strain sequencing project: providing services to taxonomists for standard genome sequencing and annotation.</title>
        <authorList>
            <consortium name="The Broad Institute Genomics Platform"/>
            <consortium name="The Broad Institute Genome Sequencing Center for Infectious Disease"/>
            <person name="Wu L."/>
            <person name="Ma J."/>
        </authorList>
    </citation>
    <scope>NUCLEOTIDE SEQUENCE [LARGE SCALE GENOMIC DNA]</scope>
    <source>
        <strain evidence="4">KCTC 52490</strain>
    </source>
</reference>
<proteinExistence type="predicted"/>
<accession>A0ABW6AFJ9</accession>
<comment type="caution">
    <text evidence="3">The sequence shown here is derived from an EMBL/GenBank/DDBJ whole genome shotgun (WGS) entry which is preliminary data.</text>
</comment>
<organism evidence="3 4">
    <name type="scientific">Spirosoma flavum</name>
    <dbReference type="NCBI Taxonomy" id="2048557"/>
    <lineage>
        <taxon>Bacteria</taxon>
        <taxon>Pseudomonadati</taxon>
        <taxon>Bacteroidota</taxon>
        <taxon>Cytophagia</taxon>
        <taxon>Cytophagales</taxon>
        <taxon>Cytophagaceae</taxon>
        <taxon>Spirosoma</taxon>
    </lineage>
</organism>